<reference evidence="2" key="1">
    <citation type="submission" date="2006-05" db="EMBL/GenBank/DDBJ databases">
        <title>Annotation of the draft genome assembly of Desulfuromonas acetoxidans DSM 684.</title>
        <authorList>
            <consortium name="US DOE Joint Genome Institute (JGI-ORNL)"/>
            <person name="Larimer F."/>
            <person name="Land M."/>
            <person name="Hauser L."/>
        </authorList>
    </citation>
    <scope>NUCLEOTIDE SEQUENCE [LARGE SCALE GENOMIC DNA]</scope>
    <source>
        <strain evidence="2">DSM 684</strain>
    </source>
</reference>
<dbReference type="InterPro" id="IPR037482">
    <property type="entry name" value="ST1585_MBL-fold"/>
</dbReference>
<dbReference type="AlphaFoldDB" id="Q1K1R4"/>
<evidence type="ECO:0000313" key="3">
    <source>
        <dbReference type="Proteomes" id="UP000005695"/>
    </source>
</evidence>
<dbReference type="InterPro" id="IPR050855">
    <property type="entry name" value="NDM-1-like"/>
</dbReference>
<dbReference type="InterPro" id="IPR001279">
    <property type="entry name" value="Metallo-B-lactamas"/>
</dbReference>
<dbReference type="Gene3D" id="3.60.15.10">
    <property type="entry name" value="Ribonuclease Z/Hydroxyacylglutathione hydrolase-like"/>
    <property type="match status" value="1"/>
</dbReference>
<accession>Q1K1R4</accession>
<dbReference type="CDD" id="cd07726">
    <property type="entry name" value="ST1585-like_MBL-fold"/>
    <property type="match status" value="1"/>
</dbReference>
<name>Q1K1R4_DESA6</name>
<dbReference type="Proteomes" id="UP000005695">
    <property type="component" value="Unassembled WGS sequence"/>
</dbReference>
<dbReference type="PANTHER" id="PTHR42951:SF22">
    <property type="entry name" value="METALLO BETA-LACTAMASE SUPERFAMILY LIPOPROTEIN"/>
    <property type="match status" value="1"/>
</dbReference>
<sequence length="308" mass="34921">MNVKQLKCIYLDQPQLEGFRNFISSWYIETDGFRAVVDPGPLSTIPVLVNALRDLQVESIDYILLTHIHIDHAGGTGELIKYFPEAQVICHQSGIKHMISPEKLWQGSLQVLGETAEVYGEIIPVPSQSIFYASEVGNSGIQVYETPGHAPHHVCYRYEDLVFGGEIAGVHIPVDSGRYMRPATPPRFIYEVARDSIDKMIAVAPRYLVIAHHGLVEPAVSYLQTARKQLGLWVKAVAVTDHIVEEQRDEVIYDWLLNNDPTFSAVEQLETDIYARERYFMSNSLRGIQLYYKTLPAEQQQAWKNHPS</sequence>
<reference evidence="2" key="2">
    <citation type="submission" date="2006-05" db="EMBL/GenBank/DDBJ databases">
        <title>Sequencing of the draft genome and assembly of Desulfuromonas acetoxidans DSM 684.</title>
        <authorList>
            <consortium name="US DOE Joint Genome Institute (JGI-PGF)"/>
            <person name="Copeland A."/>
            <person name="Lucas S."/>
            <person name="Lapidus A."/>
            <person name="Barry K."/>
            <person name="Detter J.C."/>
            <person name="Glavina del Rio T."/>
            <person name="Hammon N."/>
            <person name="Israni S."/>
            <person name="Dalin E."/>
            <person name="Tice H."/>
            <person name="Bruce D."/>
            <person name="Pitluck S."/>
            <person name="Richardson P."/>
        </authorList>
    </citation>
    <scope>NUCLEOTIDE SEQUENCE [LARGE SCALE GENOMIC DNA]</scope>
    <source>
        <strain evidence="2">DSM 684</strain>
    </source>
</reference>
<keyword evidence="3" id="KW-1185">Reference proteome</keyword>
<comment type="caution">
    <text evidence="2">The sequence shown here is derived from an EMBL/GenBank/DDBJ whole genome shotgun (WGS) entry which is preliminary data.</text>
</comment>
<evidence type="ECO:0000313" key="2">
    <source>
        <dbReference type="EMBL" id="EAT16324.1"/>
    </source>
</evidence>
<dbReference type="EMBL" id="AAEW02000005">
    <property type="protein sequence ID" value="EAT16324.1"/>
    <property type="molecule type" value="Genomic_DNA"/>
</dbReference>
<dbReference type="OrthoDB" id="5443440at2"/>
<organism evidence="2 3">
    <name type="scientific">Desulfuromonas acetoxidans (strain DSM 684 / 11070)</name>
    <dbReference type="NCBI Taxonomy" id="281689"/>
    <lineage>
        <taxon>Bacteria</taxon>
        <taxon>Pseudomonadati</taxon>
        <taxon>Thermodesulfobacteriota</taxon>
        <taxon>Desulfuromonadia</taxon>
        <taxon>Desulfuromonadales</taxon>
        <taxon>Desulfuromonadaceae</taxon>
        <taxon>Desulfuromonas</taxon>
    </lineage>
</organism>
<dbReference type="InterPro" id="IPR036866">
    <property type="entry name" value="RibonucZ/Hydroxyglut_hydro"/>
</dbReference>
<gene>
    <name evidence="2" type="ORF">Dace_1788</name>
</gene>
<evidence type="ECO:0000259" key="1">
    <source>
        <dbReference type="SMART" id="SM00849"/>
    </source>
</evidence>
<dbReference type="Pfam" id="PF00753">
    <property type="entry name" value="Lactamase_B"/>
    <property type="match status" value="1"/>
</dbReference>
<dbReference type="PANTHER" id="PTHR42951">
    <property type="entry name" value="METALLO-BETA-LACTAMASE DOMAIN-CONTAINING"/>
    <property type="match status" value="1"/>
</dbReference>
<dbReference type="SUPFAM" id="SSF56281">
    <property type="entry name" value="Metallo-hydrolase/oxidoreductase"/>
    <property type="match status" value="1"/>
</dbReference>
<feature type="domain" description="Metallo-beta-lactamase" evidence="1">
    <location>
        <begin position="22"/>
        <end position="212"/>
    </location>
</feature>
<protein>
    <submittedName>
        <fullName evidence="2">Beta-lactamase-like</fullName>
    </submittedName>
</protein>
<dbReference type="SMART" id="SM00849">
    <property type="entry name" value="Lactamase_B"/>
    <property type="match status" value="1"/>
</dbReference>
<dbReference type="RefSeq" id="WP_005998884.1">
    <property type="nucleotide sequence ID" value="NZ_AAEW02000005.1"/>
</dbReference>
<proteinExistence type="predicted"/>